<evidence type="ECO:0000313" key="4">
    <source>
        <dbReference type="Proteomes" id="UP000019116"/>
    </source>
</evidence>
<evidence type="ECO:0000313" key="3">
    <source>
        <dbReference type="EnsemblPlants" id="TraesCS3B02G207400.1.cds1"/>
    </source>
</evidence>
<reference evidence="3" key="2">
    <citation type="submission" date="2018-10" db="UniProtKB">
        <authorList>
            <consortium name="EnsemblPlants"/>
        </authorList>
    </citation>
    <scope>IDENTIFICATION</scope>
</reference>
<dbReference type="Gramene" id="TraesWEE_scaffold_033796_01G000300.1">
    <property type="protein sequence ID" value="TraesWEE_scaffold_033796_01G000300.1"/>
    <property type="gene ID" value="TraesWEE_scaffold_033796_01G000300"/>
</dbReference>
<proteinExistence type="predicted"/>
<dbReference type="Pfam" id="PF14383">
    <property type="entry name" value="VARLMGL"/>
    <property type="match status" value="1"/>
</dbReference>
<dbReference type="Gramene" id="TraesJAG3B03G01625550.1">
    <property type="protein sequence ID" value="TraesJAG3B03G01625550.1.CDS1"/>
    <property type="gene ID" value="TraesJAG3B03G01625550"/>
</dbReference>
<dbReference type="Gramene" id="TraesLAC3B03G01556810.1">
    <property type="protein sequence ID" value="TraesLAC3B03G01556810.1.CDS1"/>
    <property type="gene ID" value="TraesLAC3B03G01556810"/>
</dbReference>
<dbReference type="InterPro" id="IPR032795">
    <property type="entry name" value="DUF3741-assoc"/>
</dbReference>
<dbReference type="EnsemblPlants" id="TraesCS3B02G207400.1">
    <property type="protein sequence ID" value="TraesCS3B02G207400.1.cds1"/>
    <property type="gene ID" value="TraesCS3B02G207400"/>
</dbReference>
<dbReference type="Gramene" id="TraesSTA3B03G01606200.1">
    <property type="protein sequence ID" value="TraesSTA3B03G01606200.1.CDS1"/>
    <property type="gene ID" value="TraesSTA3B03G01606200"/>
</dbReference>
<dbReference type="Gramene" id="TraesSYM3B03G01639820.1">
    <property type="protein sequence ID" value="TraesSYM3B03G01639820.1.CDS1"/>
    <property type="gene ID" value="TraesSYM3B03G01639820"/>
</dbReference>
<dbReference type="HOGENOM" id="CLU_062709_1_0_1"/>
<feature type="region of interest" description="Disordered" evidence="1">
    <location>
        <begin position="281"/>
        <end position="300"/>
    </location>
</feature>
<dbReference type="OrthoDB" id="1931242at2759"/>
<dbReference type="Gramene" id="TraesARI3B03G01642170.1">
    <property type="protein sequence ID" value="TraesARI3B03G01642170.1.CDS1"/>
    <property type="gene ID" value="TraesARI3B03G01642170"/>
</dbReference>
<dbReference type="Proteomes" id="UP000019116">
    <property type="component" value="Chromosome 3B"/>
</dbReference>
<evidence type="ECO:0000259" key="2">
    <source>
        <dbReference type="Pfam" id="PF14383"/>
    </source>
</evidence>
<dbReference type="Gramene" id="TraesCS3B02G207400.1">
    <property type="protein sequence ID" value="TraesCS3B02G207400.1.cds1"/>
    <property type="gene ID" value="TraesCS3B02G207400"/>
</dbReference>
<protein>
    <recommendedName>
        <fullName evidence="2">DUF3741 domain-containing protein</fullName>
    </recommendedName>
</protein>
<dbReference type="Gramene" id="TraesPARA_EIv1.0_0998160.1">
    <property type="protein sequence ID" value="TraesPARA_EIv1.0_0998160.1.CDS1"/>
    <property type="gene ID" value="TraesPARA_EIv1.0_0998160"/>
</dbReference>
<dbReference type="PANTHER" id="PTHR37897">
    <property type="entry name" value="DNAK FAMILY PROTEIN"/>
    <property type="match status" value="1"/>
</dbReference>
<keyword evidence="4" id="KW-1185">Reference proteome</keyword>
<dbReference type="Gramene" id="TraesMAC3B03G01616600.1">
    <property type="protein sequence ID" value="TraesMAC3B03G01616600.1.CDS1"/>
    <property type="gene ID" value="TraesMAC3B03G01616600"/>
</dbReference>
<dbReference type="Gramene" id="TraesCS3B03G0502500.1">
    <property type="protein sequence ID" value="TraesCS3B03G0502500.1.CDS1"/>
    <property type="gene ID" value="TraesCS3B03G0502500"/>
</dbReference>
<dbReference type="Gramene" id="TraesJUL3B03G01630090.1">
    <property type="protein sequence ID" value="TraesJUL3B03G01630090.1.CDS1"/>
    <property type="gene ID" value="TraesJUL3B03G01630090"/>
</dbReference>
<dbReference type="OMA" id="RRMSCVD"/>
<dbReference type="Gramene" id="TraesCAD_scaffold_020568_01G000300.1">
    <property type="protein sequence ID" value="TraesCAD_scaffold_020568_01G000300.1"/>
    <property type="gene ID" value="TraesCAD_scaffold_020568_01G000300"/>
</dbReference>
<dbReference type="Gramene" id="TraesCLE_scaffold_001211_01G000300.1">
    <property type="protein sequence ID" value="TraesCLE_scaffold_001211_01G000300.1"/>
    <property type="gene ID" value="TraesCLE_scaffold_001211_01G000300"/>
</dbReference>
<dbReference type="Gramene" id="TraesROB_scaffold_021006_01G000100.1">
    <property type="protein sequence ID" value="TraesROB_scaffold_021006_01G000100.1"/>
    <property type="gene ID" value="TraesROB_scaffold_021006_01G000100"/>
</dbReference>
<organism evidence="3">
    <name type="scientific">Triticum aestivum</name>
    <name type="common">Wheat</name>
    <dbReference type="NCBI Taxonomy" id="4565"/>
    <lineage>
        <taxon>Eukaryota</taxon>
        <taxon>Viridiplantae</taxon>
        <taxon>Streptophyta</taxon>
        <taxon>Embryophyta</taxon>
        <taxon>Tracheophyta</taxon>
        <taxon>Spermatophyta</taxon>
        <taxon>Magnoliopsida</taxon>
        <taxon>Liliopsida</taxon>
        <taxon>Poales</taxon>
        <taxon>Poaceae</taxon>
        <taxon>BOP clade</taxon>
        <taxon>Pooideae</taxon>
        <taxon>Triticodae</taxon>
        <taxon>Triticeae</taxon>
        <taxon>Triticinae</taxon>
        <taxon>Triticum</taxon>
    </lineage>
</organism>
<dbReference type="PANTHER" id="PTHR37897:SF1">
    <property type="entry name" value="DUF3741 DOMAIN-CONTAINING PROTEIN"/>
    <property type="match status" value="1"/>
</dbReference>
<evidence type="ECO:0000256" key="1">
    <source>
        <dbReference type="SAM" id="MobiDB-lite"/>
    </source>
</evidence>
<accession>A0A077RRT7</accession>
<dbReference type="Gramene" id="TraesNOR3B03G01644170.1">
    <property type="protein sequence ID" value="TraesNOR3B03G01644170.1.CDS1"/>
    <property type="gene ID" value="TraesNOR3B03G01644170"/>
</dbReference>
<feature type="domain" description="DUF3741" evidence="2">
    <location>
        <begin position="245"/>
        <end position="264"/>
    </location>
</feature>
<dbReference type="AlphaFoldDB" id="A0A077RRT7"/>
<dbReference type="Gramene" id="TraesLDM3B03G01615300.1">
    <property type="protein sequence ID" value="TraesLDM3B03G01615300.1.CDS1"/>
    <property type="gene ID" value="TraesLDM3B03G01615300"/>
</dbReference>
<reference evidence="3" key="1">
    <citation type="submission" date="2018-08" db="EMBL/GenBank/DDBJ databases">
        <authorList>
            <person name="Rossello M."/>
        </authorList>
    </citation>
    <scope>NUCLEOTIDE SEQUENCE [LARGE SCALE GENOMIC DNA]</scope>
    <source>
        <strain evidence="3">cv. Chinese Spring</strain>
    </source>
</reference>
<name>A0A077RRT7_WHEAT</name>
<sequence>MREHQLQQPGTLFLLRNPLVVASRTMRRGIRGFCHGVGSTSTQQHLHASTDHQQLASGGADADAASSSFMTVPSSVVGSCAAESEAATGGGPHAAAAVTLEQMILQLDLEEEAAAARKARRVAAAVLEEDRYHPRRMSCVNSSDHVLRSARDALSQYPRFSLDGRDAMCRASFSSYHEGMGVAGPVLRDSRNIPADRDGGRHRRASVCCAPAGAGHCRAQECGMEGYEMDLERTLRMPSTVAGESVVWCKPGVVAKLMGLDSVPVPVGGGQRGDIAGARRKANWAPPGSTLGSGVRKQRSRRMGIEELEKERLFMALHGYLGSGASALRATAGPDVSGFGTDGEGWEFRVPS</sequence>